<name>A0A1Q3FAE9_CULTA</name>
<comment type="subcellular location">
    <subcellularLocation>
        <location evidence="1">Cytoplasm</location>
        <location evidence="1">Cytosol</location>
    </subcellularLocation>
</comment>
<dbReference type="AlphaFoldDB" id="A0A1Q3FAE9"/>
<dbReference type="InterPro" id="IPR047154">
    <property type="entry name" value="UBL4A-like"/>
</dbReference>
<dbReference type="InterPro" id="IPR029071">
    <property type="entry name" value="Ubiquitin-like_domsf"/>
</dbReference>
<dbReference type="SMART" id="SM00213">
    <property type="entry name" value="UBQ"/>
    <property type="match status" value="1"/>
</dbReference>
<dbReference type="PROSITE" id="PS50053">
    <property type="entry name" value="UBIQUITIN_2"/>
    <property type="match status" value="1"/>
</dbReference>
<dbReference type="GO" id="GO:0071818">
    <property type="term" value="C:BAT3 complex"/>
    <property type="evidence" value="ECO:0007669"/>
    <property type="project" value="TreeGrafter"/>
</dbReference>
<dbReference type="GO" id="GO:0051087">
    <property type="term" value="F:protein-folding chaperone binding"/>
    <property type="evidence" value="ECO:0007669"/>
    <property type="project" value="TreeGrafter"/>
</dbReference>
<organism evidence="4">
    <name type="scientific">Culex tarsalis</name>
    <name type="common">Encephalitis mosquito</name>
    <dbReference type="NCBI Taxonomy" id="7177"/>
    <lineage>
        <taxon>Eukaryota</taxon>
        <taxon>Metazoa</taxon>
        <taxon>Ecdysozoa</taxon>
        <taxon>Arthropoda</taxon>
        <taxon>Hexapoda</taxon>
        <taxon>Insecta</taxon>
        <taxon>Pterygota</taxon>
        <taxon>Neoptera</taxon>
        <taxon>Endopterygota</taxon>
        <taxon>Diptera</taxon>
        <taxon>Nematocera</taxon>
        <taxon>Culicoidea</taxon>
        <taxon>Culicidae</taxon>
        <taxon>Culicinae</taxon>
        <taxon>Culicini</taxon>
        <taxon>Culex</taxon>
        <taxon>Culex</taxon>
    </lineage>
</organism>
<reference evidence="4" key="1">
    <citation type="submission" date="2017-01" db="EMBL/GenBank/DDBJ databases">
        <title>A deep insight into the sialotranscriptome of adult male and female Cluex tarsalis mosquitoes.</title>
        <authorList>
            <person name="Ribeiro J.M."/>
            <person name="Moreira F."/>
            <person name="Bernard K.A."/>
            <person name="Calvo E."/>
        </authorList>
    </citation>
    <scope>NUCLEOTIDE SEQUENCE</scope>
    <source>
        <strain evidence="4">Kern County</strain>
        <tissue evidence="4">Salivary glands</tissue>
    </source>
</reference>
<dbReference type="GO" id="GO:0006620">
    <property type="term" value="P:post-translational protein targeting to endoplasmic reticulum membrane"/>
    <property type="evidence" value="ECO:0007669"/>
    <property type="project" value="InterPro"/>
</dbReference>
<keyword evidence="2" id="KW-0963">Cytoplasm</keyword>
<dbReference type="GO" id="GO:0071816">
    <property type="term" value="P:tail-anchored membrane protein insertion into ER membrane"/>
    <property type="evidence" value="ECO:0007669"/>
    <property type="project" value="TreeGrafter"/>
</dbReference>
<feature type="domain" description="Ubiquitin-like" evidence="3">
    <location>
        <begin position="1"/>
        <end position="60"/>
    </location>
</feature>
<evidence type="ECO:0000313" key="4">
    <source>
        <dbReference type="EMBL" id="JAV24530.1"/>
    </source>
</evidence>
<evidence type="ECO:0000256" key="2">
    <source>
        <dbReference type="ARBA" id="ARBA00022490"/>
    </source>
</evidence>
<dbReference type="PANTHER" id="PTHR46555:SF1">
    <property type="entry name" value="UBIQUITIN-LIKE PROTEIN 4A"/>
    <property type="match status" value="1"/>
</dbReference>
<evidence type="ECO:0000256" key="1">
    <source>
        <dbReference type="ARBA" id="ARBA00004514"/>
    </source>
</evidence>
<dbReference type="Pfam" id="PF00240">
    <property type="entry name" value="ubiquitin"/>
    <property type="match status" value="1"/>
</dbReference>
<dbReference type="InterPro" id="IPR000626">
    <property type="entry name" value="Ubiquitin-like_dom"/>
</dbReference>
<accession>A0A1Q3FAE9</accession>
<protein>
    <submittedName>
        <fullName evidence="4">Putative stephensi ubiquitin</fullName>
    </submittedName>
</protein>
<dbReference type="EMBL" id="GFDL01010515">
    <property type="protein sequence ID" value="JAV24530.1"/>
    <property type="molecule type" value="Transcribed_RNA"/>
</dbReference>
<evidence type="ECO:0000259" key="3">
    <source>
        <dbReference type="PROSITE" id="PS50053"/>
    </source>
</evidence>
<dbReference type="Gene3D" id="3.10.20.90">
    <property type="entry name" value="Phosphatidylinositol 3-kinase Catalytic Subunit, Chain A, domain 1"/>
    <property type="match status" value="1"/>
</dbReference>
<dbReference type="SUPFAM" id="SSF54236">
    <property type="entry name" value="Ubiquitin-like"/>
    <property type="match status" value="1"/>
</dbReference>
<dbReference type="PANTHER" id="PTHR46555">
    <property type="entry name" value="UBIQUITIN-LIKE PROTEIN 4A"/>
    <property type="match status" value="1"/>
</dbReference>
<sequence length="134" mass="15480">MKLTIKILKGDEYVVEATEESTIQEIKQDLERKSQIPAEHQKLLLVGKTLSDEKTLGSYGNIRDGTKLTLVVKKPDPLREVIFRQFRKYSISEEQSQRLTNVFMEDFDRKIQQLSLDDLERLASDILAKKGQNV</sequence>
<proteinExistence type="predicted"/>